<feature type="domain" description="BON" evidence="1">
    <location>
        <begin position="24"/>
        <end position="90"/>
    </location>
</feature>
<dbReference type="RefSeq" id="WP_136839617.1">
    <property type="nucleotide sequence ID" value="NZ_SWBR01000002.1"/>
</dbReference>
<dbReference type="EMBL" id="SWBR01000002">
    <property type="protein sequence ID" value="TKC10042.1"/>
    <property type="molecule type" value="Genomic_DNA"/>
</dbReference>
<protein>
    <submittedName>
        <fullName evidence="2">BON domain-containing protein</fullName>
    </submittedName>
</protein>
<organism evidence="2 3">
    <name type="scientific">Pedobacter polaris</name>
    <dbReference type="NCBI Taxonomy" id="2571273"/>
    <lineage>
        <taxon>Bacteria</taxon>
        <taxon>Pseudomonadati</taxon>
        <taxon>Bacteroidota</taxon>
        <taxon>Sphingobacteriia</taxon>
        <taxon>Sphingobacteriales</taxon>
        <taxon>Sphingobacteriaceae</taxon>
        <taxon>Pedobacter</taxon>
    </lineage>
</organism>
<dbReference type="AlphaFoldDB" id="A0A4V5NZU2"/>
<comment type="caution">
    <text evidence="2">The sequence shown here is derived from an EMBL/GenBank/DDBJ whole genome shotgun (WGS) entry which is preliminary data.</text>
</comment>
<sequence>MKIIKSLALMALITSTFFIGCKPKDADIKIAVEKSISALPNLTGTTVDVKDGIVTLTGQLKDDNAKGLAETTTKAVKGVKSVVNNLSITTPVLVAVDDLLTKAVNDAVKDYPTVVANVKDGIISLTGKIKKEALPKLMMAISALKPKKINNQLTTN</sequence>
<dbReference type="OrthoDB" id="1097785at2"/>
<name>A0A4V5NZU2_9SPHI</name>
<evidence type="ECO:0000313" key="3">
    <source>
        <dbReference type="Proteomes" id="UP000309488"/>
    </source>
</evidence>
<evidence type="ECO:0000313" key="2">
    <source>
        <dbReference type="EMBL" id="TKC10042.1"/>
    </source>
</evidence>
<accession>A0A4V5NZU2</accession>
<dbReference type="Pfam" id="PF04972">
    <property type="entry name" value="BON"/>
    <property type="match status" value="1"/>
</dbReference>
<evidence type="ECO:0000259" key="1">
    <source>
        <dbReference type="PROSITE" id="PS50914"/>
    </source>
</evidence>
<gene>
    <name evidence="2" type="ORF">FA048_07480</name>
</gene>
<keyword evidence="3" id="KW-1185">Reference proteome</keyword>
<dbReference type="Gene3D" id="3.30.1340.30">
    <property type="match status" value="1"/>
</dbReference>
<reference evidence="2 3" key="1">
    <citation type="submission" date="2019-04" db="EMBL/GenBank/DDBJ databases">
        <title>Pedobacter sp. RP-3-22 sp. nov., isolated from Arctic soil.</title>
        <authorList>
            <person name="Dahal R.H."/>
            <person name="Kim D.-U."/>
        </authorList>
    </citation>
    <scope>NUCLEOTIDE SEQUENCE [LARGE SCALE GENOMIC DNA]</scope>
    <source>
        <strain evidence="2 3">RP-3-22</strain>
    </source>
</reference>
<dbReference type="PANTHER" id="PTHR34606">
    <property type="entry name" value="BON DOMAIN-CONTAINING PROTEIN"/>
    <property type="match status" value="1"/>
</dbReference>
<dbReference type="InterPro" id="IPR051686">
    <property type="entry name" value="Lipoprotein_DolP"/>
</dbReference>
<proteinExistence type="predicted"/>
<dbReference type="PROSITE" id="PS51257">
    <property type="entry name" value="PROKAR_LIPOPROTEIN"/>
    <property type="match status" value="1"/>
</dbReference>
<dbReference type="InterPro" id="IPR007055">
    <property type="entry name" value="BON_dom"/>
</dbReference>
<dbReference type="Proteomes" id="UP000309488">
    <property type="component" value="Unassembled WGS sequence"/>
</dbReference>
<dbReference type="PANTHER" id="PTHR34606:SF15">
    <property type="entry name" value="BON DOMAIN-CONTAINING PROTEIN"/>
    <property type="match status" value="1"/>
</dbReference>
<dbReference type="PROSITE" id="PS50914">
    <property type="entry name" value="BON"/>
    <property type="match status" value="1"/>
</dbReference>